<dbReference type="HOGENOM" id="CLU_026209_1_0_9"/>
<accession>G8M1G4</accession>
<reference evidence="2 3" key="2">
    <citation type="journal article" date="2012" name="Stand. Genomic Sci.">
        <title>Complete Genome Sequence of Clostridium clariflavum DSM 19732.</title>
        <authorList>
            <person name="Izquierdo J.A."/>
            <person name="Goodwin L."/>
            <person name="Davenport K.W."/>
            <person name="Teshima H."/>
            <person name="Bruce D."/>
            <person name="Detter C."/>
            <person name="Tapia R."/>
            <person name="Han S."/>
            <person name="Land M."/>
            <person name="Hauser L."/>
            <person name="Jeffries C.D."/>
            <person name="Han J."/>
            <person name="Pitluck S."/>
            <person name="Nolan M."/>
            <person name="Chen A."/>
            <person name="Huntemann M."/>
            <person name="Mavromatis K."/>
            <person name="Mikhailova N."/>
            <person name="Liolios K."/>
            <person name="Woyke T."/>
            <person name="Lynd L.R."/>
        </authorList>
    </citation>
    <scope>NUCLEOTIDE SEQUENCE [LARGE SCALE GENOMIC DNA]</scope>
    <source>
        <strain evidence="3">DSM 19732 / NBRC 101661 / EBR45</strain>
    </source>
</reference>
<sequence length="307" mass="34757">MTAGTFTFKSHDGEEIFTYEWFPKNTVLKGIVHITHGLSEHAGRYANFAAELNSSGYAVYAHDQRGHGKTAKNTDNLVHIGEGGWNSMQKDLLLLIDIIKSNHSDLPFFLFGHSMGSFILRNILQNNPPEVNGVILSGTGFYERIALNAGILLAKSMVKRKGGQKRSYYINKITFRAFNANIPNPRTFFDWISRDEKVVADFYNDPLCRINCSNNLFLELFKGLKTIEHPKNIEKISKNIPIFLVSGDNDPVGHWGKDVPELANLYKSIGVKEVRYKLYPGARHEIINEINKAEVIRDIIDWMNSIA</sequence>
<gene>
    <name evidence="2" type="ordered locus">Clocl_2611</name>
</gene>
<dbReference type="STRING" id="720554.Clocl_2611"/>
<evidence type="ECO:0000313" key="3">
    <source>
        <dbReference type="Proteomes" id="UP000005435"/>
    </source>
</evidence>
<dbReference type="KEGG" id="ccl:Clocl_2611"/>
<evidence type="ECO:0000259" key="1">
    <source>
        <dbReference type="Pfam" id="PF12146"/>
    </source>
</evidence>
<name>G8M1G4_ACECE</name>
<dbReference type="RefSeq" id="WP_014255742.1">
    <property type="nucleotide sequence ID" value="NC_016627.1"/>
</dbReference>
<dbReference type="AlphaFoldDB" id="G8M1G4"/>
<dbReference type="OrthoDB" id="9806902at2"/>
<dbReference type="Pfam" id="PF12146">
    <property type="entry name" value="Hydrolase_4"/>
    <property type="match status" value="1"/>
</dbReference>
<dbReference type="PANTHER" id="PTHR11614">
    <property type="entry name" value="PHOSPHOLIPASE-RELATED"/>
    <property type="match status" value="1"/>
</dbReference>
<dbReference type="InterPro" id="IPR029058">
    <property type="entry name" value="AB_hydrolase_fold"/>
</dbReference>
<evidence type="ECO:0000313" key="2">
    <source>
        <dbReference type="EMBL" id="AEV69179.1"/>
    </source>
</evidence>
<organism evidence="2 3">
    <name type="scientific">Acetivibrio clariflavus (strain DSM 19732 / NBRC 101661 / EBR45)</name>
    <name type="common">Clostridium clariflavum</name>
    <dbReference type="NCBI Taxonomy" id="720554"/>
    <lineage>
        <taxon>Bacteria</taxon>
        <taxon>Bacillati</taxon>
        <taxon>Bacillota</taxon>
        <taxon>Clostridia</taxon>
        <taxon>Eubacteriales</taxon>
        <taxon>Oscillospiraceae</taxon>
        <taxon>Acetivibrio</taxon>
    </lineage>
</organism>
<feature type="domain" description="Serine aminopeptidase S33" evidence="1">
    <location>
        <begin position="29"/>
        <end position="290"/>
    </location>
</feature>
<dbReference type="EMBL" id="CP003065">
    <property type="protein sequence ID" value="AEV69179.1"/>
    <property type="molecule type" value="Genomic_DNA"/>
</dbReference>
<dbReference type="InterPro" id="IPR051044">
    <property type="entry name" value="MAG_DAG_Lipase"/>
</dbReference>
<proteinExistence type="predicted"/>
<dbReference type="Gene3D" id="3.40.50.1820">
    <property type="entry name" value="alpha/beta hydrolase"/>
    <property type="match status" value="1"/>
</dbReference>
<reference evidence="3" key="1">
    <citation type="submission" date="2011-12" db="EMBL/GenBank/DDBJ databases">
        <title>Complete sequence of Clostridium clariflavum DSM 19732.</title>
        <authorList>
            <consortium name="US DOE Joint Genome Institute"/>
            <person name="Lucas S."/>
            <person name="Han J."/>
            <person name="Lapidus A."/>
            <person name="Cheng J.-F."/>
            <person name="Goodwin L."/>
            <person name="Pitluck S."/>
            <person name="Peters L."/>
            <person name="Teshima H."/>
            <person name="Detter J.C."/>
            <person name="Han C."/>
            <person name="Tapia R."/>
            <person name="Land M."/>
            <person name="Hauser L."/>
            <person name="Kyrpides N."/>
            <person name="Ivanova N."/>
            <person name="Pagani I."/>
            <person name="Kitzmiller T."/>
            <person name="Lynd L."/>
            <person name="Izquierdo J."/>
            <person name="Woyke T."/>
        </authorList>
    </citation>
    <scope>NUCLEOTIDE SEQUENCE [LARGE SCALE GENOMIC DNA]</scope>
    <source>
        <strain evidence="3">DSM 19732 / NBRC 101661 / EBR45</strain>
    </source>
</reference>
<keyword evidence="3" id="KW-1185">Reference proteome</keyword>
<dbReference type="SUPFAM" id="SSF53474">
    <property type="entry name" value="alpha/beta-Hydrolases"/>
    <property type="match status" value="1"/>
</dbReference>
<dbReference type="Proteomes" id="UP000005435">
    <property type="component" value="Chromosome"/>
</dbReference>
<protein>
    <submittedName>
        <fullName evidence="2">Lysophospholipase</fullName>
    </submittedName>
</protein>
<dbReference type="eggNOG" id="COG2267">
    <property type="taxonomic scope" value="Bacteria"/>
</dbReference>
<dbReference type="InterPro" id="IPR022742">
    <property type="entry name" value="Hydrolase_4"/>
</dbReference>